<organism evidence="2 3">
    <name type="scientific">Mucilaginibacter phyllosphaerae</name>
    <dbReference type="NCBI Taxonomy" id="1812349"/>
    <lineage>
        <taxon>Bacteria</taxon>
        <taxon>Pseudomonadati</taxon>
        <taxon>Bacteroidota</taxon>
        <taxon>Sphingobacteriia</taxon>
        <taxon>Sphingobacteriales</taxon>
        <taxon>Sphingobacteriaceae</taxon>
        <taxon>Mucilaginibacter</taxon>
    </lineage>
</organism>
<dbReference type="EMBL" id="SNQG01000001">
    <property type="protein sequence ID" value="TEW69225.1"/>
    <property type="molecule type" value="Genomic_DNA"/>
</dbReference>
<reference evidence="1 4" key="3">
    <citation type="submission" date="2020-08" db="EMBL/GenBank/DDBJ databases">
        <title>Genomic Encyclopedia of Type Strains, Phase IV (KMG-IV): sequencing the most valuable type-strain genomes for metagenomic binning, comparative biology and taxonomic classification.</title>
        <authorList>
            <person name="Goeker M."/>
        </authorList>
    </citation>
    <scope>NUCLEOTIDE SEQUENCE [LARGE SCALE GENOMIC DNA]</scope>
    <source>
        <strain evidence="1 4">DSM 100995</strain>
    </source>
</reference>
<protein>
    <recommendedName>
        <fullName evidence="5">DUF1565 domain-containing protein</fullName>
    </recommendedName>
</protein>
<proteinExistence type="predicted"/>
<dbReference type="Proteomes" id="UP000297248">
    <property type="component" value="Unassembled WGS sequence"/>
</dbReference>
<dbReference type="Gene3D" id="2.160.20.10">
    <property type="entry name" value="Single-stranded right-handed beta-helix, Pectin lyase-like"/>
    <property type="match status" value="1"/>
</dbReference>
<gene>
    <name evidence="2" type="ORF">E2R65_03390</name>
    <name evidence="1" type="ORF">GGR35_000308</name>
</gene>
<evidence type="ECO:0000313" key="1">
    <source>
        <dbReference type="EMBL" id="MBB3967722.1"/>
    </source>
</evidence>
<dbReference type="EMBL" id="JACIEG010000001">
    <property type="protein sequence ID" value="MBB3967722.1"/>
    <property type="molecule type" value="Genomic_DNA"/>
</dbReference>
<evidence type="ECO:0008006" key="5">
    <source>
        <dbReference type="Google" id="ProtNLM"/>
    </source>
</evidence>
<dbReference type="InterPro" id="IPR012334">
    <property type="entry name" value="Pectin_lyas_fold"/>
</dbReference>
<keyword evidence="4" id="KW-1185">Reference proteome</keyword>
<reference evidence="2" key="2">
    <citation type="submission" date="2019-03" db="EMBL/GenBank/DDBJ databases">
        <authorList>
            <person name="Yan Y.-Q."/>
            <person name="Du Z.-J."/>
        </authorList>
    </citation>
    <scope>NUCLEOTIDE SEQUENCE</scope>
    <source>
        <strain evidence="2">PP-F2FG21</strain>
    </source>
</reference>
<dbReference type="InterPro" id="IPR011050">
    <property type="entry name" value="Pectin_lyase_fold/virulence"/>
</dbReference>
<dbReference type="AlphaFoldDB" id="A0A4Y8ALA6"/>
<sequence length="535" mass="57722">MSATYNWAYRPGVANKYGIEISPSADDVRPPDACYVALYGNDDTGNGSRQKPFRTIVYANRIVSGSNIIIVGGGVYRESGLVLGNSIKLVGDGDVTFDVSFTGSTILGSTRNWVYNISFTGSGSSRIGNNGDTAATFTDCNFNGCAPVQTDGGDTVAGQNLINCILSNFFGELTIANNKLCKSCTFYKCGNLTIKNTAETSPPTSYNNIFSHCNISTNSATINTQYALFFKCNFKFPALGTGGGVYPTVPIGYNNYATIELLQAAFTSAYPSAVNPFSKCVIADPVFNNSAIGDFTLNFSSPAKNLSYFGTYLGARSIAYGLKIRALEANGDFDFSTAVNCTIADDSITLTNPNIDAVIETKVIENTLGRELKSIPNICFNADRNGQYIDSIADLSATTILAGDILTIPATYLVEYGGVNYNSAIYTAGQRFTTVTGQNIFTTTTGGVLREILEAPQRHTVEMRLSDVQPFTTEAFNHFEFGLPPKTNNANNSRNGEIIRGNGDPGYIRNSNNEFPINAKFIKLRFTIRANNLRP</sequence>
<evidence type="ECO:0000313" key="4">
    <source>
        <dbReference type="Proteomes" id="UP000583101"/>
    </source>
</evidence>
<evidence type="ECO:0000313" key="2">
    <source>
        <dbReference type="EMBL" id="TEW69225.1"/>
    </source>
</evidence>
<dbReference type="RefSeq" id="WP_134335060.1">
    <property type="nucleotide sequence ID" value="NZ_BMCZ01000001.1"/>
</dbReference>
<dbReference type="Proteomes" id="UP000583101">
    <property type="component" value="Unassembled WGS sequence"/>
</dbReference>
<name>A0A4Y8ALA6_9SPHI</name>
<comment type="caution">
    <text evidence="2">The sequence shown here is derived from an EMBL/GenBank/DDBJ whole genome shotgun (WGS) entry which is preliminary data.</text>
</comment>
<accession>A0A4Y8ALA6</accession>
<evidence type="ECO:0000313" key="3">
    <source>
        <dbReference type="Proteomes" id="UP000297248"/>
    </source>
</evidence>
<dbReference type="SUPFAM" id="SSF51126">
    <property type="entry name" value="Pectin lyase-like"/>
    <property type="match status" value="1"/>
</dbReference>
<reference evidence="2 3" key="1">
    <citation type="journal article" date="2016" name="Int. J. Syst. Evol. Microbiol.">
        <title>Proposal of Mucilaginibacter phyllosphaerae sp. nov. isolated from the phyllosphere of Galium album.</title>
        <authorList>
            <person name="Aydogan E.L."/>
            <person name="Busse H.J."/>
            <person name="Moser G."/>
            <person name="Muller C."/>
            <person name="Kampfer P."/>
            <person name="Glaeser S.P."/>
        </authorList>
    </citation>
    <scope>NUCLEOTIDE SEQUENCE [LARGE SCALE GENOMIC DNA]</scope>
    <source>
        <strain evidence="2 3">PP-F2FG21</strain>
    </source>
</reference>
<dbReference type="OrthoDB" id="786003at2"/>